<feature type="non-terminal residue" evidence="2">
    <location>
        <position position="66"/>
    </location>
</feature>
<evidence type="ECO:0000313" key="3">
    <source>
        <dbReference type="Proteomes" id="UP001148018"/>
    </source>
</evidence>
<name>A0A9Q0DHK6_9TELE</name>
<dbReference type="EMBL" id="JANIIK010000115">
    <property type="protein sequence ID" value="KAJ3589249.1"/>
    <property type="molecule type" value="Genomic_DNA"/>
</dbReference>
<protein>
    <submittedName>
        <fullName evidence="2">Uncharacterized protein</fullName>
    </submittedName>
</protein>
<reference evidence="2" key="1">
    <citation type="submission" date="2022-07" db="EMBL/GenBank/DDBJ databases">
        <title>Chromosome-level genome of Muraenolepis orangiensis.</title>
        <authorList>
            <person name="Kim J."/>
        </authorList>
    </citation>
    <scope>NUCLEOTIDE SEQUENCE</scope>
    <source>
        <strain evidence="2">KU_S4_2022</strain>
        <tissue evidence="2">Muscle</tissue>
    </source>
</reference>
<organism evidence="2 3">
    <name type="scientific">Muraenolepis orangiensis</name>
    <name type="common">Patagonian moray cod</name>
    <dbReference type="NCBI Taxonomy" id="630683"/>
    <lineage>
        <taxon>Eukaryota</taxon>
        <taxon>Metazoa</taxon>
        <taxon>Chordata</taxon>
        <taxon>Craniata</taxon>
        <taxon>Vertebrata</taxon>
        <taxon>Euteleostomi</taxon>
        <taxon>Actinopterygii</taxon>
        <taxon>Neopterygii</taxon>
        <taxon>Teleostei</taxon>
        <taxon>Neoteleostei</taxon>
        <taxon>Acanthomorphata</taxon>
        <taxon>Zeiogadaria</taxon>
        <taxon>Gadariae</taxon>
        <taxon>Gadiformes</taxon>
        <taxon>Muraenolepidoidei</taxon>
        <taxon>Muraenolepididae</taxon>
        <taxon>Muraenolepis</taxon>
    </lineage>
</organism>
<keyword evidence="3" id="KW-1185">Reference proteome</keyword>
<evidence type="ECO:0000313" key="2">
    <source>
        <dbReference type="EMBL" id="KAJ3589249.1"/>
    </source>
</evidence>
<accession>A0A9Q0DHK6</accession>
<feature type="region of interest" description="Disordered" evidence="1">
    <location>
        <begin position="27"/>
        <end position="54"/>
    </location>
</feature>
<gene>
    <name evidence="2" type="ORF">NHX12_010095</name>
</gene>
<evidence type="ECO:0000256" key="1">
    <source>
        <dbReference type="SAM" id="MobiDB-lite"/>
    </source>
</evidence>
<proteinExistence type="predicted"/>
<sequence length="66" mass="6948">VTVHTPGFVSAGLADSVVFTAVPKAAAPPHTSQHLAQRNPPPKERAFKGSPQSHVGMCMHTQACPY</sequence>
<dbReference type="Proteomes" id="UP001148018">
    <property type="component" value="Unassembled WGS sequence"/>
</dbReference>
<feature type="non-terminal residue" evidence="2">
    <location>
        <position position="1"/>
    </location>
</feature>
<dbReference type="AlphaFoldDB" id="A0A9Q0DHK6"/>
<comment type="caution">
    <text evidence="2">The sequence shown here is derived from an EMBL/GenBank/DDBJ whole genome shotgun (WGS) entry which is preliminary data.</text>
</comment>